<dbReference type="Proteomes" id="UP000831068">
    <property type="component" value="Chromosome"/>
</dbReference>
<evidence type="ECO:0000313" key="2">
    <source>
        <dbReference type="Proteomes" id="UP000831068"/>
    </source>
</evidence>
<name>A0ABY4BFR9_9FLAO</name>
<keyword evidence="2" id="KW-1185">Reference proteome</keyword>
<accession>A0ABY4BFR9</accession>
<dbReference type="RefSeq" id="WP_243576341.1">
    <property type="nucleotide sequence ID" value="NZ_CP094529.1"/>
</dbReference>
<organism evidence="1 2">
    <name type="scientific">Chryseobacterium oryzae</name>
    <dbReference type="NCBI Taxonomy" id="2929799"/>
    <lineage>
        <taxon>Bacteria</taxon>
        <taxon>Pseudomonadati</taxon>
        <taxon>Bacteroidota</taxon>
        <taxon>Flavobacteriia</taxon>
        <taxon>Flavobacteriales</taxon>
        <taxon>Weeksellaceae</taxon>
        <taxon>Chryseobacterium group</taxon>
        <taxon>Chryseobacterium</taxon>
    </lineage>
</organism>
<dbReference type="EMBL" id="CP094529">
    <property type="protein sequence ID" value="UOE37999.1"/>
    <property type="molecule type" value="Genomic_DNA"/>
</dbReference>
<evidence type="ECO:0000313" key="1">
    <source>
        <dbReference type="EMBL" id="UOE37999.1"/>
    </source>
</evidence>
<proteinExistence type="predicted"/>
<sequence length="103" mass="11905">MKKIYDKYKIDESNKTCMDYEFYLRICASENILFVKSENIATINIFDGNISSDISGKQIQEARIVAKRYADKISYSGKLFGTTKVDISQKSTLFQRLKDIVKK</sequence>
<protein>
    <submittedName>
        <fullName evidence="1">Uncharacterized protein</fullName>
    </submittedName>
</protein>
<reference evidence="1 2" key="1">
    <citation type="submission" date="2022-03" db="EMBL/GenBank/DDBJ databases">
        <title>Chryseobacterium sp. isolated from the Andong Sikhe.</title>
        <authorList>
            <person name="Won M."/>
            <person name="Kim S.-J."/>
            <person name="Kwon S.-W."/>
        </authorList>
    </citation>
    <scope>NUCLEOTIDE SEQUENCE [LARGE SCALE GENOMIC DNA]</scope>
    <source>
        <strain evidence="1 2">ADR-1</strain>
    </source>
</reference>
<gene>
    <name evidence="1" type="ORF">MTP08_13245</name>
</gene>